<dbReference type="InterPro" id="IPR011330">
    <property type="entry name" value="Glyco_hydro/deAcase_b/a-brl"/>
</dbReference>
<dbReference type="GO" id="GO:0016810">
    <property type="term" value="F:hydrolase activity, acting on carbon-nitrogen (but not peptide) bonds"/>
    <property type="evidence" value="ECO:0007669"/>
    <property type="project" value="InterPro"/>
</dbReference>
<protein>
    <recommendedName>
        <fullName evidence="2">NodB homology domain-containing protein</fullName>
    </recommendedName>
</protein>
<reference evidence="3 4" key="1">
    <citation type="submission" date="2017-07" db="EMBL/GenBank/DDBJ databases">
        <title>Paenibacillus herberti R33 genome sequencing and assembly.</title>
        <authorList>
            <person name="Su W."/>
        </authorList>
    </citation>
    <scope>NUCLEOTIDE SEQUENCE [LARGE SCALE GENOMIC DNA]</scope>
    <source>
        <strain evidence="3 4">R33</strain>
    </source>
</reference>
<dbReference type="CDD" id="cd10944">
    <property type="entry name" value="CE4_SmPgdA_like"/>
    <property type="match status" value="1"/>
</dbReference>
<dbReference type="PANTHER" id="PTHR10587">
    <property type="entry name" value="GLYCOSYL TRANSFERASE-RELATED"/>
    <property type="match status" value="1"/>
</dbReference>
<accession>A0A229NVV3</accession>
<evidence type="ECO:0000313" key="4">
    <source>
        <dbReference type="Proteomes" id="UP000215145"/>
    </source>
</evidence>
<organism evidence="3 4">
    <name type="scientific">Paenibacillus herberti</name>
    <dbReference type="NCBI Taxonomy" id="1619309"/>
    <lineage>
        <taxon>Bacteria</taxon>
        <taxon>Bacillati</taxon>
        <taxon>Bacillota</taxon>
        <taxon>Bacilli</taxon>
        <taxon>Bacillales</taxon>
        <taxon>Paenibacillaceae</taxon>
        <taxon>Paenibacillus</taxon>
    </lineage>
</organism>
<comment type="caution">
    <text evidence="3">The sequence shown here is derived from an EMBL/GenBank/DDBJ whole genome shotgun (WGS) entry which is preliminary data.</text>
</comment>
<dbReference type="AlphaFoldDB" id="A0A229NVV3"/>
<feature type="region of interest" description="Disordered" evidence="1">
    <location>
        <begin position="73"/>
        <end position="115"/>
    </location>
</feature>
<gene>
    <name evidence="3" type="ORF">CGZ75_13375</name>
</gene>
<dbReference type="Proteomes" id="UP000215145">
    <property type="component" value="Unassembled WGS sequence"/>
</dbReference>
<feature type="compositionally biased region" description="Basic and acidic residues" evidence="1">
    <location>
        <begin position="106"/>
        <end position="115"/>
    </location>
</feature>
<dbReference type="GO" id="GO:0005975">
    <property type="term" value="P:carbohydrate metabolic process"/>
    <property type="evidence" value="ECO:0007669"/>
    <property type="project" value="InterPro"/>
</dbReference>
<name>A0A229NVV3_9BACL</name>
<keyword evidence="4" id="KW-1185">Reference proteome</keyword>
<feature type="domain" description="NodB homology" evidence="2">
    <location>
        <begin position="117"/>
        <end position="301"/>
    </location>
</feature>
<dbReference type="EMBL" id="NMUQ01000002">
    <property type="protein sequence ID" value="OXM13990.1"/>
    <property type="molecule type" value="Genomic_DNA"/>
</dbReference>
<dbReference type="InterPro" id="IPR050248">
    <property type="entry name" value="Polysacc_deacetylase_ArnD"/>
</dbReference>
<dbReference type="PROSITE" id="PS51677">
    <property type="entry name" value="NODB"/>
    <property type="match status" value="1"/>
</dbReference>
<proteinExistence type="predicted"/>
<dbReference type="RefSeq" id="WP_089524813.1">
    <property type="nucleotide sequence ID" value="NZ_NMUQ01000002.1"/>
</dbReference>
<dbReference type="Gene3D" id="3.20.20.370">
    <property type="entry name" value="Glycoside hydrolase/deacetylase"/>
    <property type="match status" value="1"/>
</dbReference>
<feature type="compositionally biased region" description="Polar residues" evidence="1">
    <location>
        <begin position="77"/>
        <end position="88"/>
    </location>
</feature>
<dbReference type="InterPro" id="IPR002509">
    <property type="entry name" value="NODB_dom"/>
</dbReference>
<evidence type="ECO:0000256" key="1">
    <source>
        <dbReference type="SAM" id="MobiDB-lite"/>
    </source>
</evidence>
<evidence type="ECO:0000259" key="2">
    <source>
        <dbReference type="PROSITE" id="PS51677"/>
    </source>
</evidence>
<dbReference type="OrthoDB" id="258610at2"/>
<evidence type="ECO:0000313" key="3">
    <source>
        <dbReference type="EMBL" id="OXM13990.1"/>
    </source>
</evidence>
<dbReference type="SUPFAM" id="SSF88713">
    <property type="entry name" value="Glycoside hydrolase/deacetylase"/>
    <property type="match status" value="1"/>
</dbReference>
<sequence>MARMNKLRLIALGAAICIGWIGMGGEGAGLKGLHQLASPPAASVASAAQAPSIGEPELLDALKQAAVLAAEKKSGNPGLQTEGLQEDSSGALDSKAGNTAQLVSSKPEEKKPSAEDKTVYLTFDDGPSVHTSDVLDILRKYGVKATFFMVGKNVKEQSKRVNRVQEEGHAIGNHSYNHVYKDIYSSFAGYARQTLLTEQALLDAGVATNLVRAPGGTFTNFDAGYFKAMKAAGYTMVDWNVDSGDSRRVGVPAKEIIAGATSAPFKREMTVLIHDGTGHAESVKALPAIIEFYKAKGYRFAVITSKVKSPVFPVAKKMKWKREAPQAAEITALAEKSNQLRSSKAWLAAASNGVGEGAVLPAIGKGAETVNPPVKPKTYGTLQADLLLQSGYGEVRIGYGEYFVVDGKLTVPVRRTVEALGGGVIWNAPEGTASIIGYSGIGSLNRDTAFLNGEGRLYAPLSEVLELMEDSLTRIEVSPGLAEAWLGSGAAAEDG</sequence>
<dbReference type="Pfam" id="PF01522">
    <property type="entry name" value="Polysacc_deac_1"/>
    <property type="match status" value="1"/>
</dbReference>
<dbReference type="PANTHER" id="PTHR10587:SF125">
    <property type="entry name" value="POLYSACCHARIDE DEACETYLASE YHEN-RELATED"/>
    <property type="match status" value="1"/>
</dbReference>